<evidence type="ECO:0008006" key="4">
    <source>
        <dbReference type="Google" id="ProtNLM"/>
    </source>
</evidence>
<protein>
    <recommendedName>
        <fullName evidence="4">Retrotransposon gag domain-containing protein</fullName>
    </recommendedName>
</protein>
<gene>
    <name evidence="2" type="ORF">CXB51_008149</name>
</gene>
<dbReference type="PANTHER" id="PTHR33067">
    <property type="entry name" value="RNA-DIRECTED DNA POLYMERASE-RELATED"/>
    <property type="match status" value="1"/>
</dbReference>
<proteinExistence type="predicted"/>
<evidence type="ECO:0000313" key="2">
    <source>
        <dbReference type="EMBL" id="KAG8496918.1"/>
    </source>
</evidence>
<dbReference type="InterPro" id="IPR021109">
    <property type="entry name" value="Peptidase_aspartic_dom_sf"/>
</dbReference>
<dbReference type="OrthoDB" id="1305902at2759"/>
<organism evidence="2 3">
    <name type="scientific">Gossypium anomalum</name>
    <dbReference type="NCBI Taxonomy" id="47600"/>
    <lineage>
        <taxon>Eukaryota</taxon>
        <taxon>Viridiplantae</taxon>
        <taxon>Streptophyta</taxon>
        <taxon>Embryophyta</taxon>
        <taxon>Tracheophyta</taxon>
        <taxon>Spermatophyta</taxon>
        <taxon>Magnoliopsida</taxon>
        <taxon>eudicotyledons</taxon>
        <taxon>Gunneridae</taxon>
        <taxon>Pentapetalae</taxon>
        <taxon>rosids</taxon>
        <taxon>malvids</taxon>
        <taxon>Malvales</taxon>
        <taxon>Malvaceae</taxon>
        <taxon>Malvoideae</taxon>
        <taxon>Gossypium</taxon>
    </lineage>
</organism>
<keyword evidence="3" id="KW-1185">Reference proteome</keyword>
<accession>A0A8J5Z8S1</accession>
<dbReference type="AlphaFoldDB" id="A0A8J5Z8S1"/>
<comment type="caution">
    <text evidence="2">The sequence shown here is derived from an EMBL/GenBank/DDBJ whole genome shotgun (WGS) entry which is preliminary data.</text>
</comment>
<feature type="region of interest" description="Disordered" evidence="1">
    <location>
        <begin position="215"/>
        <end position="242"/>
    </location>
</feature>
<name>A0A8J5Z8S1_9ROSI</name>
<dbReference type="EMBL" id="JAHUZN010000004">
    <property type="protein sequence ID" value="KAG8496918.1"/>
    <property type="molecule type" value="Genomic_DNA"/>
</dbReference>
<evidence type="ECO:0000256" key="1">
    <source>
        <dbReference type="SAM" id="MobiDB-lite"/>
    </source>
</evidence>
<reference evidence="2 3" key="1">
    <citation type="journal article" date="2021" name="bioRxiv">
        <title>The Gossypium anomalum genome as a resource for cotton improvement and evolutionary analysis of hybrid incompatibility.</title>
        <authorList>
            <person name="Grover C.E."/>
            <person name="Yuan D."/>
            <person name="Arick M.A."/>
            <person name="Miller E.R."/>
            <person name="Hu G."/>
            <person name="Peterson D.G."/>
            <person name="Wendel J.F."/>
            <person name="Udall J.A."/>
        </authorList>
    </citation>
    <scope>NUCLEOTIDE SEQUENCE [LARGE SCALE GENOMIC DNA]</scope>
    <source>
        <strain evidence="2">JFW-Udall</strain>
        <tissue evidence="2">Leaf</tissue>
    </source>
</reference>
<dbReference type="Gene3D" id="2.40.70.10">
    <property type="entry name" value="Acid Proteases"/>
    <property type="match status" value="1"/>
</dbReference>
<dbReference type="Proteomes" id="UP000701853">
    <property type="component" value="Chromosome 4"/>
</dbReference>
<dbReference type="CDD" id="cd00303">
    <property type="entry name" value="retropepsin_like"/>
    <property type="match status" value="1"/>
</dbReference>
<dbReference type="PANTHER" id="PTHR33067:SF35">
    <property type="entry name" value="ASPARTIC PEPTIDASE DDI1-TYPE DOMAIN-CONTAINING PROTEIN"/>
    <property type="match status" value="1"/>
</dbReference>
<evidence type="ECO:0000313" key="3">
    <source>
        <dbReference type="Proteomes" id="UP000701853"/>
    </source>
</evidence>
<feature type="compositionally biased region" description="Polar residues" evidence="1">
    <location>
        <begin position="225"/>
        <end position="239"/>
    </location>
</feature>
<feature type="region of interest" description="Disordered" evidence="1">
    <location>
        <begin position="1"/>
        <end position="20"/>
    </location>
</feature>
<sequence length="602" mass="68347">MAENQENQLPPAIPADLANQNPAPRTMYDYAKPNLIGTESSIMDIETLYDAWERYNDLLRRCPHHGLPLWLQVQTFYNGVNPSTRQMIDAAVGGTINNKTPKEAYEFIEEMSLNNYQWQVMRTKPTKTAGVYNIDSVTILSNQVELLNKKIDGLVGSTQVHPIMRCDSSGGSAHTEYQPFNPTTEEEQVNYMGNITFRSQNNPYSNAYNAGWRNHPNFSLGGQGNKRSQNPLGFQQPPCQQEKKSNLEEIYPNSSQCSLPSNTEPNLREQLNAINTQGEEGSVEPEPEPREGIVVSKGEERLVNKRKLDEASHVELNAVSSAVLQNKLPNKLKDPGSFTIPFLVGSLDVNNALADLRASIKVMPYKMFKQLGLGKPKQTRMSIQLADKTIRFPRRIIEDVLVKIDKFIFLVDFVVLDIEEDSNTPLILGRPFLATAKRLLMLAQVNSRFVWEMKQSPFKLTILATHQKLKEMSLKDVHEQCSSNNRGPIHEERRLQIEELDEWRTHKSRTYDKLKLRQNKFNTSPNQPKVGDKVLLDAVDPHIVTTKPNEEIPLTVLSISHSAVEVSHPSRGTFMVNGHRLKLYNGENFKDYGEELRLHEPP</sequence>